<evidence type="ECO:0000313" key="2">
    <source>
        <dbReference type="Proteomes" id="UP001307889"/>
    </source>
</evidence>
<dbReference type="PANTHER" id="PTHR47331:SF5">
    <property type="entry name" value="RIBONUCLEASE H"/>
    <property type="match status" value="1"/>
</dbReference>
<dbReference type="EMBL" id="AP028921">
    <property type="protein sequence ID" value="BET01447.1"/>
    <property type="molecule type" value="Genomic_DNA"/>
</dbReference>
<sequence>MHALFGGEMAGVKTHQCYRIRLEDVWGQLACNFEVLDSEAICHSVPSVPKGPWLAELEKREIMISDVRDGPIDILIGADVAGKLFTGREEVLSNGLVAMETNLGWTVMGRVRQPNSNFMMNVESMCSIDLSPSELWNLDVIGIREPADRDSTEEMKTAVQENFLKTVKILDNGRYEVCLPWLPGHRPLGRSFHLAMNRLNATYRRLQSSGLLSDYDGVLKEWLEDGVIERMPDEDWDRGQ</sequence>
<organism evidence="1 2">
    <name type="scientific">Nesidiocoris tenuis</name>
    <dbReference type="NCBI Taxonomy" id="355587"/>
    <lineage>
        <taxon>Eukaryota</taxon>
        <taxon>Metazoa</taxon>
        <taxon>Ecdysozoa</taxon>
        <taxon>Arthropoda</taxon>
        <taxon>Hexapoda</taxon>
        <taxon>Insecta</taxon>
        <taxon>Pterygota</taxon>
        <taxon>Neoptera</taxon>
        <taxon>Paraneoptera</taxon>
        <taxon>Hemiptera</taxon>
        <taxon>Heteroptera</taxon>
        <taxon>Panheteroptera</taxon>
        <taxon>Cimicomorpha</taxon>
        <taxon>Miridae</taxon>
        <taxon>Dicyphina</taxon>
        <taxon>Nesidiocoris</taxon>
    </lineage>
</organism>
<keyword evidence="2" id="KW-1185">Reference proteome</keyword>
<gene>
    <name evidence="1" type="ORF">NTJ_14263</name>
</gene>
<proteinExistence type="predicted"/>
<protein>
    <submittedName>
        <fullName evidence="1">Retrotransposon protein</fullName>
    </submittedName>
</protein>
<reference evidence="1 2" key="1">
    <citation type="submission" date="2023-09" db="EMBL/GenBank/DDBJ databases">
        <title>Nesidiocoris tenuis whole genome shotgun sequence.</title>
        <authorList>
            <person name="Shibata T."/>
            <person name="Shimoda M."/>
            <person name="Kobayashi T."/>
            <person name="Uehara T."/>
        </authorList>
    </citation>
    <scope>NUCLEOTIDE SEQUENCE [LARGE SCALE GENOMIC DNA]</scope>
    <source>
        <strain evidence="1 2">Japan</strain>
    </source>
</reference>
<evidence type="ECO:0000313" key="1">
    <source>
        <dbReference type="EMBL" id="BET01447.1"/>
    </source>
</evidence>
<name>A0ABN7BE72_9HEMI</name>
<accession>A0ABN7BE72</accession>
<dbReference type="Proteomes" id="UP001307889">
    <property type="component" value="Chromosome 13"/>
</dbReference>
<dbReference type="PANTHER" id="PTHR47331">
    <property type="entry name" value="PHD-TYPE DOMAIN-CONTAINING PROTEIN"/>
    <property type="match status" value="1"/>
</dbReference>